<name>A0A7Y9RUQ8_9ACTN</name>
<evidence type="ECO:0000256" key="3">
    <source>
        <dbReference type="ARBA" id="ARBA00022840"/>
    </source>
</evidence>
<feature type="binding site" evidence="4">
    <location>
        <begin position="28"/>
        <end position="32"/>
    </location>
    <ligand>
        <name>ATP</name>
        <dbReference type="ChEBI" id="CHEBI:30616"/>
    </ligand>
</feature>
<dbReference type="RefSeq" id="WP_343049463.1">
    <property type="nucleotide sequence ID" value="NZ_JACCAC010000001.1"/>
</dbReference>
<feature type="compositionally biased region" description="Pro residues" evidence="6">
    <location>
        <begin position="1"/>
        <end position="14"/>
    </location>
</feature>
<dbReference type="PANTHER" id="PTHR23407:SF1">
    <property type="entry name" value="5-FORMYLTETRAHYDROFOLATE CYCLO-LIGASE"/>
    <property type="match status" value="1"/>
</dbReference>
<dbReference type="SUPFAM" id="SSF100950">
    <property type="entry name" value="NagB/RpiA/CoA transferase-like"/>
    <property type="match status" value="1"/>
</dbReference>
<dbReference type="InterPro" id="IPR037171">
    <property type="entry name" value="NagB/RpiA_transferase-like"/>
</dbReference>
<dbReference type="Gene3D" id="3.40.50.10420">
    <property type="entry name" value="NagB/RpiA/CoA transferase-like"/>
    <property type="match status" value="1"/>
</dbReference>
<dbReference type="Proteomes" id="UP000544110">
    <property type="component" value="Unassembled WGS sequence"/>
</dbReference>
<dbReference type="InterPro" id="IPR002698">
    <property type="entry name" value="FTHF_cligase"/>
</dbReference>
<comment type="caution">
    <text evidence="7">The sequence shown here is derived from an EMBL/GenBank/DDBJ whole genome shotgun (WGS) entry which is preliminary data.</text>
</comment>
<comment type="similarity">
    <text evidence="1 5">Belongs to the 5-formyltetrahydrofolate cyclo-ligase family.</text>
</comment>
<evidence type="ECO:0000313" key="8">
    <source>
        <dbReference type="Proteomes" id="UP000544110"/>
    </source>
</evidence>
<reference evidence="7 8" key="1">
    <citation type="submission" date="2020-07" db="EMBL/GenBank/DDBJ databases">
        <title>Sequencing the genomes of 1000 actinobacteria strains.</title>
        <authorList>
            <person name="Klenk H.-P."/>
        </authorList>
    </citation>
    <scope>NUCLEOTIDE SEQUENCE [LARGE SCALE GENOMIC DNA]</scope>
    <source>
        <strain evidence="7 8">DSM 24552</strain>
    </source>
</reference>
<keyword evidence="8" id="KW-1185">Reference proteome</keyword>
<feature type="binding site" evidence="4">
    <location>
        <position position="79"/>
    </location>
    <ligand>
        <name>substrate</name>
    </ligand>
</feature>
<proteinExistence type="inferred from homology"/>
<keyword evidence="2 4" id="KW-0547">Nucleotide-binding</keyword>
<dbReference type="Pfam" id="PF01812">
    <property type="entry name" value="5-FTHF_cyc-lig"/>
    <property type="match status" value="1"/>
</dbReference>
<dbReference type="EC" id="6.3.3.2" evidence="5"/>
<evidence type="ECO:0000256" key="2">
    <source>
        <dbReference type="ARBA" id="ARBA00022741"/>
    </source>
</evidence>
<keyword evidence="5" id="KW-0479">Metal-binding</keyword>
<keyword evidence="7" id="KW-0436">Ligase</keyword>
<evidence type="ECO:0000256" key="6">
    <source>
        <dbReference type="SAM" id="MobiDB-lite"/>
    </source>
</evidence>
<dbReference type="GO" id="GO:0005524">
    <property type="term" value="F:ATP binding"/>
    <property type="evidence" value="ECO:0007669"/>
    <property type="project" value="UniProtKB-KW"/>
</dbReference>
<feature type="region of interest" description="Disordered" evidence="6">
    <location>
        <begin position="1"/>
        <end position="26"/>
    </location>
</feature>
<accession>A0A7Y9RUQ8</accession>
<organism evidence="7 8">
    <name type="scientific">Nocardioides perillae</name>
    <dbReference type="NCBI Taxonomy" id="1119534"/>
    <lineage>
        <taxon>Bacteria</taxon>
        <taxon>Bacillati</taxon>
        <taxon>Actinomycetota</taxon>
        <taxon>Actinomycetes</taxon>
        <taxon>Propionibacteriales</taxon>
        <taxon>Nocardioidaceae</taxon>
        <taxon>Nocardioides</taxon>
    </lineage>
</organism>
<dbReference type="PANTHER" id="PTHR23407">
    <property type="entry name" value="ATPASE INHIBITOR/5-FORMYLTETRAHYDROFOLATE CYCLO-LIGASE"/>
    <property type="match status" value="1"/>
</dbReference>
<dbReference type="InterPro" id="IPR024185">
    <property type="entry name" value="FTHF_cligase-like_sf"/>
</dbReference>
<dbReference type="GO" id="GO:0009396">
    <property type="term" value="P:folic acid-containing compound biosynthetic process"/>
    <property type="evidence" value="ECO:0007669"/>
    <property type="project" value="TreeGrafter"/>
</dbReference>
<dbReference type="GO" id="GO:0046872">
    <property type="term" value="F:metal ion binding"/>
    <property type="evidence" value="ECO:0007669"/>
    <property type="project" value="UniProtKB-KW"/>
</dbReference>
<comment type="catalytic activity">
    <reaction evidence="5">
        <text>(6S)-5-formyl-5,6,7,8-tetrahydrofolate + ATP = (6R)-5,10-methenyltetrahydrofolate + ADP + phosphate</text>
        <dbReference type="Rhea" id="RHEA:10488"/>
        <dbReference type="ChEBI" id="CHEBI:30616"/>
        <dbReference type="ChEBI" id="CHEBI:43474"/>
        <dbReference type="ChEBI" id="CHEBI:57455"/>
        <dbReference type="ChEBI" id="CHEBI:57457"/>
        <dbReference type="ChEBI" id="CHEBI:456216"/>
        <dbReference type="EC" id="6.3.3.2"/>
    </reaction>
</comment>
<feature type="binding site" evidence="4">
    <location>
        <position position="74"/>
    </location>
    <ligand>
        <name>substrate</name>
    </ligand>
</feature>
<sequence length="213" mass="21747">MAPPQTPPGGPGPADPRRPAGDGPLPAKTALRDQVLAARRRLSLAELAQTALALSEEVLALPEVRRAATVAAYVSVGSEPGTGLLLEALRARGHRVLLPVLRPDLDLDWAEHRGAVGLARAGRGLLEPTAPTLGTDAVATADVVLVPGLAVGPAGERLGRGGGSYDRALARVPVGTLTAVLLHPGETGLPVPTESHDRPVAAAVVPGRVLRFG</sequence>
<dbReference type="GO" id="GO:0035999">
    <property type="term" value="P:tetrahydrofolate interconversion"/>
    <property type="evidence" value="ECO:0007669"/>
    <property type="project" value="TreeGrafter"/>
</dbReference>
<dbReference type="PIRSF" id="PIRSF006806">
    <property type="entry name" value="FTHF_cligase"/>
    <property type="match status" value="1"/>
</dbReference>
<feature type="binding site" evidence="4">
    <location>
        <begin position="157"/>
        <end position="165"/>
    </location>
    <ligand>
        <name>ATP</name>
        <dbReference type="ChEBI" id="CHEBI:30616"/>
    </ligand>
</feature>
<evidence type="ECO:0000313" key="7">
    <source>
        <dbReference type="EMBL" id="NYG56991.1"/>
    </source>
</evidence>
<dbReference type="AlphaFoldDB" id="A0A7Y9RUQ8"/>
<comment type="cofactor">
    <cofactor evidence="5">
        <name>Mg(2+)</name>
        <dbReference type="ChEBI" id="CHEBI:18420"/>
    </cofactor>
</comment>
<evidence type="ECO:0000256" key="5">
    <source>
        <dbReference type="RuleBase" id="RU361279"/>
    </source>
</evidence>
<keyword evidence="3 4" id="KW-0067">ATP-binding</keyword>
<protein>
    <recommendedName>
        <fullName evidence="5">5-formyltetrahydrofolate cyclo-ligase</fullName>
        <ecNumber evidence="5">6.3.3.2</ecNumber>
    </recommendedName>
</protein>
<dbReference type="GO" id="GO:0030272">
    <property type="term" value="F:5-formyltetrahydrofolate cyclo-ligase activity"/>
    <property type="evidence" value="ECO:0007669"/>
    <property type="project" value="UniProtKB-EC"/>
</dbReference>
<evidence type="ECO:0000256" key="1">
    <source>
        <dbReference type="ARBA" id="ARBA00010638"/>
    </source>
</evidence>
<keyword evidence="5" id="KW-0460">Magnesium</keyword>
<gene>
    <name evidence="7" type="ORF">BJ989_003295</name>
</gene>
<dbReference type="EMBL" id="JACCAC010000001">
    <property type="protein sequence ID" value="NYG56991.1"/>
    <property type="molecule type" value="Genomic_DNA"/>
</dbReference>
<evidence type="ECO:0000256" key="4">
    <source>
        <dbReference type="PIRSR" id="PIRSR006806-1"/>
    </source>
</evidence>
<dbReference type="NCBIfam" id="TIGR02727">
    <property type="entry name" value="MTHFS_bact"/>
    <property type="match status" value="1"/>
</dbReference>